<dbReference type="PROSITE" id="PS51257">
    <property type="entry name" value="PROKAR_LIPOPROTEIN"/>
    <property type="match status" value="1"/>
</dbReference>
<comment type="caution">
    <text evidence="1">The sequence shown here is derived from an EMBL/GenBank/DDBJ whole genome shotgun (WGS) entry which is preliminary data.</text>
</comment>
<gene>
    <name evidence="1" type="ORF">Nepgr_025067</name>
</gene>
<reference evidence="1" key="1">
    <citation type="submission" date="2023-05" db="EMBL/GenBank/DDBJ databases">
        <title>Nepenthes gracilis genome sequencing.</title>
        <authorList>
            <person name="Fukushima K."/>
        </authorList>
    </citation>
    <scope>NUCLEOTIDE SEQUENCE</scope>
    <source>
        <strain evidence="1">SING2019-196</strain>
    </source>
</reference>
<keyword evidence="2" id="KW-1185">Reference proteome</keyword>
<proteinExistence type="predicted"/>
<dbReference type="Proteomes" id="UP001279734">
    <property type="component" value="Unassembled WGS sequence"/>
</dbReference>
<dbReference type="AlphaFoldDB" id="A0AAD3T686"/>
<accession>A0AAD3T686</accession>
<protein>
    <submittedName>
        <fullName evidence="1">Uncharacterized protein</fullName>
    </submittedName>
</protein>
<dbReference type="EMBL" id="BSYO01000026">
    <property type="protein sequence ID" value="GMH23224.1"/>
    <property type="molecule type" value="Genomic_DNA"/>
</dbReference>
<evidence type="ECO:0000313" key="1">
    <source>
        <dbReference type="EMBL" id="GMH23224.1"/>
    </source>
</evidence>
<evidence type="ECO:0000313" key="2">
    <source>
        <dbReference type="Proteomes" id="UP001279734"/>
    </source>
</evidence>
<organism evidence="1 2">
    <name type="scientific">Nepenthes gracilis</name>
    <name type="common">Slender pitcher plant</name>
    <dbReference type="NCBI Taxonomy" id="150966"/>
    <lineage>
        <taxon>Eukaryota</taxon>
        <taxon>Viridiplantae</taxon>
        <taxon>Streptophyta</taxon>
        <taxon>Embryophyta</taxon>
        <taxon>Tracheophyta</taxon>
        <taxon>Spermatophyta</taxon>
        <taxon>Magnoliopsida</taxon>
        <taxon>eudicotyledons</taxon>
        <taxon>Gunneridae</taxon>
        <taxon>Pentapetalae</taxon>
        <taxon>Caryophyllales</taxon>
        <taxon>Nepenthaceae</taxon>
        <taxon>Nepenthes</taxon>
    </lineage>
</organism>
<name>A0AAD3T686_NEPGR</name>
<sequence length="115" mass="12504">MEGRCCCRTYLGGVQAALLLGYSCLEAWLFQPESLIGEGYGVVVVFFSLHSSPGVATAWCPCPVMIKFVKKTAALRVPRIGLSPSLWRTSILSGHGPSAKEPNPRFDCVNLVPYK</sequence>